<organism evidence="2 3">
    <name type="scientific">Kwoniella mangroviensis CBS 10435</name>
    <dbReference type="NCBI Taxonomy" id="1331196"/>
    <lineage>
        <taxon>Eukaryota</taxon>
        <taxon>Fungi</taxon>
        <taxon>Dikarya</taxon>
        <taxon>Basidiomycota</taxon>
        <taxon>Agaricomycotina</taxon>
        <taxon>Tremellomycetes</taxon>
        <taxon>Tremellales</taxon>
        <taxon>Cryptococcaceae</taxon>
        <taxon>Kwoniella</taxon>
    </lineage>
</organism>
<evidence type="ECO:0000313" key="3">
    <source>
        <dbReference type="Proteomes" id="UP000092583"/>
    </source>
</evidence>
<dbReference type="AlphaFoldDB" id="A0A1B9IVQ1"/>
<feature type="compositionally biased region" description="Polar residues" evidence="1">
    <location>
        <begin position="47"/>
        <end position="57"/>
    </location>
</feature>
<evidence type="ECO:0000256" key="1">
    <source>
        <dbReference type="SAM" id="MobiDB-lite"/>
    </source>
</evidence>
<name>A0A1B9IVQ1_9TREE</name>
<reference evidence="2 3" key="1">
    <citation type="submission" date="2013-07" db="EMBL/GenBank/DDBJ databases">
        <title>The Genome Sequence of Kwoniella mangroviensis CBS10435.</title>
        <authorList>
            <consortium name="The Broad Institute Genome Sequencing Platform"/>
            <person name="Cuomo C."/>
            <person name="Litvintseva A."/>
            <person name="Chen Y."/>
            <person name="Heitman J."/>
            <person name="Sun S."/>
            <person name="Springer D."/>
            <person name="Dromer F."/>
            <person name="Young S.K."/>
            <person name="Zeng Q."/>
            <person name="Gargeya S."/>
            <person name="Fitzgerald M."/>
            <person name="Abouelleil A."/>
            <person name="Alvarado L."/>
            <person name="Berlin A.M."/>
            <person name="Chapman S.B."/>
            <person name="Dewar J."/>
            <person name="Goldberg J."/>
            <person name="Griggs A."/>
            <person name="Gujja S."/>
            <person name="Hansen M."/>
            <person name="Howarth C."/>
            <person name="Imamovic A."/>
            <person name="Larimer J."/>
            <person name="McCowan C."/>
            <person name="Murphy C."/>
            <person name="Pearson M."/>
            <person name="Priest M."/>
            <person name="Roberts A."/>
            <person name="Saif S."/>
            <person name="Shea T."/>
            <person name="Sykes S."/>
            <person name="Wortman J."/>
            <person name="Nusbaum C."/>
            <person name="Birren B."/>
        </authorList>
    </citation>
    <scope>NUCLEOTIDE SEQUENCE [LARGE SCALE GENOMIC DNA]</scope>
    <source>
        <strain evidence="2 3">CBS 10435</strain>
    </source>
</reference>
<dbReference type="Proteomes" id="UP000092583">
    <property type="component" value="Unassembled WGS sequence"/>
</dbReference>
<gene>
    <name evidence="2" type="ORF">L486_02268</name>
</gene>
<feature type="compositionally biased region" description="Basic and acidic residues" evidence="1">
    <location>
        <begin position="127"/>
        <end position="140"/>
    </location>
</feature>
<keyword evidence="3" id="KW-1185">Reference proteome</keyword>
<accession>A0A1B9IVQ1</accession>
<feature type="region of interest" description="Disordered" evidence="1">
    <location>
        <begin position="39"/>
        <end position="166"/>
    </location>
</feature>
<evidence type="ECO:0000313" key="2">
    <source>
        <dbReference type="EMBL" id="OCF59597.1"/>
    </source>
</evidence>
<protein>
    <submittedName>
        <fullName evidence="2">Uncharacterized protein</fullName>
    </submittedName>
</protein>
<dbReference type="EMBL" id="KI669460">
    <property type="protein sequence ID" value="OCF59597.1"/>
    <property type="molecule type" value="Genomic_DNA"/>
</dbReference>
<reference evidence="3" key="2">
    <citation type="submission" date="2013-12" db="EMBL/GenBank/DDBJ databases">
        <title>Evolution of pathogenesis and genome organization in the Tremellales.</title>
        <authorList>
            <person name="Cuomo C."/>
            <person name="Litvintseva A."/>
            <person name="Heitman J."/>
            <person name="Chen Y."/>
            <person name="Sun S."/>
            <person name="Springer D."/>
            <person name="Dromer F."/>
            <person name="Young S."/>
            <person name="Zeng Q."/>
            <person name="Chapman S."/>
            <person name="Gujja S."/>
            <person name="Saif S."/>
            <person name="Birren B."/>
        </authorList>
    </citation>
    <scope>NUCLEOTIDE SEQUENCE [LARGE SCALE GENOMIC DNA]</scope>
    <source>
        <strain evidence="3">CBS 10435</strain>
    </source>
</reference>
<sequence>MLLKIQKNSYSPYSSRPLAKNLGSGLTIPAPCTASSSHPRLLPTLPLSPQNDNTAYERSSHPTILVAPTPSPPAREDRLPLDDNGPIVKRPLKRRVRASSKDTGPSKVPRTVTPSRDPCKLTSSPLDTKEESSLNLDHHPSAQLPRSSGVESTSRSADEPARETISHRTRLSVQLANIEYELSHIMDTVFPNTDETFTSTCYSCKSLLLKCAGRDCAGCKVN</sequence>
<proteinExistence type="predicted"/>
<feature type="compositionally biased region" description="Polar residues" evidence="1">
    <location>
        <begin position="144"/>
        <end position="155"/>
    </location>
</feature>
<feature type="compositionally biased region" description="Basic and acidic residues" evidence="1">
    <location>
        <begin position="156"/>
        <end position="166"/>
    </location>
</feature>